<dbReference type="AlphaFoldDB" id="A0AB38X9R1"/>
<proteinExistence type="predicted"/>
<accession>A0AB38X9R1</accession>
<reference evidence="1" key="1">
    <citation type="submission" date="2022-11" db="EMBL/GenBank/DDBJ databases">
        <title>Whole genome sequence of Levilactobacillus brevis SMB091.</title>
        <authorList>
            <person name="Kim J.-M."/>
            <person name="Kim O.-C."/>
            <person name="Choi Y.H."/>
            <person name="Han N.S."/>
            <person name="Hurh B."/>
        </authorList>
    </citation>
    <scope>NUCLEOTIDE SEQUENCE</scope>
    <source>
        <strain evidence="1">SMB091</strain>
        <plasmid evidence="1">pBRV356</plasmid>
    </source>
</reference>
<dbReference type="SUPFAM" id="SSF68906">
    <property type="entry name" value="SAP domain"/>
    <property type="match status" value="1"/>
</dbReference>
<dbReference type="Pfam" id="PF18953">
    <property type="entry name" value="SAP_new25"/>
    <property type="match status" value="1"/>
</dbReference>
<dbReference type="EMBL" id="CP113124">
    <property type="protein sequence ID" value="WAD03196.1"/>
    <property type="molecule type" value="Genomic_DNA"/>
</dbReference>
<gene>
    <name evidence="1" type="ORF">ORR04_14000</name>
</gene>
<sequence length="213" mass="24702">MTVRPKFNKSMTSETFSSFYWYKGELQNICSQYGLPRYGTKAELVKYIIAFLNGEPATEIKPLRKPSRRVASQLTADSITLDTKLLDSGFSLNQAARTFFANYFGVEHFTFRKIMGIKMREVEKNEDVNATVADLVKILREPQMISLDNDEEQTYQWNSFVQAFRSDSISKKYYEPMKVAAIIWKIIKASDQPKIYTRTLLIENAELIKDFLK</sequence>
<dbReference type="Proteomes" id="UP001164768">
    <property type="component" value="Plasmid pBRV356"/>
</dbReference>
<organism evidence="1 2">
    <name type="scientific">Levilactobacillus brevis</name>
    <name type="common">Lactobacillus brevis</name>
    <dbReference type="NCBI Taxonomy" id="1580"/>
    <lineage>
        <taxon>Bacteria</taxon>
        <taxon>Bacillati</taxon>
        <taxon>Bacillota</taxon>
        <taxon>Bacilli</taxon>
        <taxon>Lactobacillales</taxon>
        <taxon>Lactobacillaceae</taxon>
        <taxon>Levilactobacillus</taxon>
    </lineage>
</organism>
<evidence type="ECO:0000313" key="1">
    <source>
        <dbReference type="EMBL" id="WAD03196.1"/>
    </source>
</evidence>
<geneLocation type="plasmid" evidence="1 2">
    <name>pBRV356</name>
</geneLocation>
<evidence type="ECO:0000313" key="2">
    <source>
        <dbReference type="Proteomes" id="UP001164768"/>
    </source>
</evidence>
<name>A0AB38X9R1_LEVBR</name>
<keyword evidence="1" id="KW-0614">Plasmid</keyword>
<dbReference type="InterPro" id="IPR036361">
    <property type="entry name" value="SAP_dom_sf"/>
</dbReference>
<dbReference type="RefSeq" id="WP_125710585.1">
    <property type="nucleotide sequence ID" value="NZ_CP113124.1"/>
</dbReference>
<protein>
    <submittedName>
        <fullName evidence="1">SAP domain-containing protein</fullName>
    </submittedName>
</protein>